<dbReference type="InterPro" id="IPR001041">
    <property type="entry name" value="2Fe-2S_ferredoxin-type"/>
</dbReference>
<name>A0A975SXD1_9ACTN</name>
<accession>A0A975SXD1</accession>
<dbReference type="GO" id="GO:0051537">
    <property type="term" value="F:2 iron, 2 sulfur cluster binding"/>
    <property type="evidence" value="ECO:0007669"/>
    <property type="project" value="UniProtKB-KW"/>
</dbReference>
<evidence type="ECO:0000259" key="10">
    <source>
        <dbReference type="PROSITE" id="PS51384"/>
    </source>
</evidence>
<evidence type="ECO:0000313" key="11">
    <source>
        <dbReference type="EMBL" id="QWZ07542.1"/>
    </source>
</evidence>
<dbReference type="PROSITE" id="PS51384">
    <property type="entry name" value="FAD_FR"/>
    <property type="match status" value="1"/>
</dbReference>
<keyword evidence="7" id="KW-0408">Iron</keyword>
<feature type="domain" description="2Fe-2S ferredoxin-type" evidence="9">
    <location>
        <begin position="283"/>
        <end position="373"/>
    </location>
</feature>
<dbReference type="Pfam" id="PF00175">
    <property type="entry name" value="NAD_binding_1"/>
    <property type="match status" value="1"/>
</dbReference>
<evidence type="ECO:0000256" key="2">
    <source>
        <dbReference type="ARBA" id="ARBA00022630"/>
    </source>
</evidence>
<dbReference type="GO" id="GO:0046872">
    <property type="term" value="F:metal ion binding"/>
    <property type="evidence" value="ECO:0007669"/>
    <property type="project" value="UniProtKB-KW"/>
</dbReference>
<evidence type="ECO:0000313" key="12">
    <source>
        <dbReference type="Proteomes" id="UP000683575"/>
    </source>
</evidence>
<organism evidence="11 12">
    <name type="scientific">Nocardioides panacis</name>
    <dbReference type="NCBI Taxonomy" id="2849501"/>
    <lineage>
        <taxon>Bacteria</taxon>
        <taxon>Bacillati</taxon>
        <taxon>Actinomycetota</taxon>
        <taxon>Actinomycetes</taxon>
        <taxon>Propionibacteriales</taxon>
        <taxon>Nocardioidaceae</taxon>
        <taxon>Nocardioides</taxon>
    </lineage>
</organism>
<dbReference type="RefSeq" id="WP_216939053.1">
    <property type="nucleotide sequence ID" value="NZ_CP077062.1"/>
</dbReference>
<evidence type="ECO:0000256" key="1">
    <source>
        <dbReference type="ARBA" id="ARBA00001974"/>
    </source>
</evidence>
<keyword evidence="5" id="KW-0274">FAD</keyword>
<dbReference type="GO" id="GO:0016491">
    <property type="term" value="F:oxidoreductase activity"/>
    <property type="evidence" value="ECO:0007669"/>
    <property type="project" value="UniProtKB-KW"/>
</dbReference>
<keyword evidence="8" id="KW-0411">Iron-sulfur</keyword>
<evidence type="ECO:0000259" key="9">
    <source>
        <dbReference type="PROSITE" id="PS51085"/>
    </source>
</evidence>
<dbReference type="EMBL" id="CP077062">
    <property type="protein sequence ID" value="QWZ07542.1"/>
    <property type="molecule type" value="Genomic_DNA"/>
</dbReference>
<dbReference type="InterPro" id="IPR008333">
    <property type="entry name" value="Cbr1-like_FAD-bd_dom"/>
</dbReference>
<proteinExistence type="predicted"/>
<dbReference type="PANTHER" id="PTHR47354:SF8">
    <property type="entry name" value="1,2-PHENYLACETYL-COA EPOXIDASE, SUBUNIT E"/>
    <property type="match status" value="1"/>
</dbReference>
<dbReference type="InterPro" id="IPR050415">
    <property type="entry name" value="MRET"/>
</dbReference>
<evidence type="ECO:0000256" key="4">
    <source>
        <dbReference type="ARBA" id="ARBA00022723"/>
    </source>
</evidence>
<dbReference type="Pfam" id="PF00970">
    <property type="entry name" value="FAD_binding_6"/>
    <property type="match status" value="1"/>
</dbReference>
<keyword evidence="6" id="KW-0560">Oxidoreductase</keyword>
<feature type="domain" description="FAD-binding FR-type" evidence="10">
    <location>
        <begin position="22"/>
        <end position="126"/>
    </location>
</feature>
<keyword evidence="12" id="KW-1185">Reference proteome</keyword>
<dbReference type="AlphaFoldDB" id="A0A975SXD1"/>
<reference evidence="11" key="1">
    <citation type="submission" date="2021-06" db="EMBL/GenBank/DDBJ databases">
        <title>Complete genome sequence of Nocardioides sp. G188.</title>
        <authorList>
            <person name="Im W.-T."/>
        </authorList>
    </citation>
    <scope>NUCLEOTIDE SEQUENCE</scope>
    <source>
        <strain evidence="11">G188</strain>
    </source>
</reference>
<dbReference type="Pfam" id="PF00111">
    <property type="entry name" value="Fer2"/>
    <property type="match status" value="1"/>
</dbReference>
<gene>
    <name evidence="11" type="ORF">KRR39_19245</name>
</gene>
<evidence type="ECO:0000256" key="8">
    <source>
        <dbReference type="ARBA" id="ARBA00023014"/>
    </source>
</evidence>
<dbReference type="KEGG" id="nps:KRR39_19245"/>
<keyword evidence="3" id="KW-0001">2Fe-2S</keyword>
<dbReference type="PROSITE" id="PS00197">
    <property type="entry name" value="2FE2S_FER_1"/>
    <property type="match status" value="1"/>
</dbReference>
<dbReference type="CDD" id="cd00207">
    <property type="entry name" value="fer2"/>
    <property type="match status" value="1"/>
</dbReference>
<dbReference type="GO" id="GO:0050660">
    <property type="term" value="F:flavin adenine dinucleotide binding"/>
    <property type="evidence" value="ECO:0007669"/>
    <property type="project" value="TreeGrafter"/>
</dbReference>
<dbReference type="CDD" id="cd06214">
    <property type="entry name" value="PA_degradation_oxidoreductase_like"/>
    <property type="match status" value="1"/>
</dbReference>
<dbReference type="InterPro" id="IPR017927">
    <property type="entry name" value="FAD-bd_FR_type"/>
</dbReference>
<evidence type="ECO:0000256" key="5">
    <source>
        <dbReference type="ARBA" id="ARBA00022827"/>
    </source>
</evidence>
<keyword evidence="2" id="KW-0285">Flavoprotein</keyword>
<evidence type="ECO:0000256" key="3">
    <source>
        <dbReference type="ARBA" id="ARBA00022714"/>
    </source>
</evidence>
<dbReference type="PROSITE" id="PS51085">
    <property type="entry name" value="2FE2S_FER_2"/>
    <property type="match status" value="1"/>
</dbReference>
<sequence>MPLLSHNREQVAAFQAHRRGRPSLHTLRVSDVEVQTDDAVVVTLAVPEHLREAYRFKHGQHVAIVHDDGGQEIRRSYSICSPADSDALRIAIRRVADGRFSTYATSRLRVDDELRVMTPTGRFTTELDPLADKHYVAVAGGSGITPILSMAATILGAEPRSRFTLLYANRSRRSTMFMDELDALCVRFGPRLSVIHYWDDAVATALGPPERLDRACLEAWLAVDSAAGPVDQWIMCGPAGLIDFVTATLLDCGLSEERILREYFSATDTEDIDAAQDRPLVVSNVSVRIDDEELNFELSSRGATILAAALPLRPDLPYSCSDGVCATCRVKVVEGSVEMDRCSALDRNELGAGYVLACQAHPVTDRVIVDFDA</sequence>
<evidence type="ECO:0000256" key="6">
    <source>
        <dbReference type="ARBA" id="ARBA00023002"/>
    </source>
</evidence>
<keyword evidence="4" id="KW-0479">Metal-binding</keyword>
<dbReference type="InterPro" id="IPR006058">
    <property type="entry name" value="2Fe2S_fd_BS"/>
</dbReference>
<dbReference type="InterPro" id="IPR001433">
    <property type="entry name" value="OxRdtase_FAD/NAD-bd"/>
</dbReference>
<comment type="cofactor">
    <cofactor evidence="1">
        <name>FAD</name>
        <dbReference type="ChEBI" id="CHEBI:57692"/>
    </cofactor>
</comment>
<dbReference type="PANTHER" id="PTHR47354">
    <property type="entry name" value="NADH OXIDOREDUCTASE HCR"/>
    <property type="match status" value="1"/>
</dbReference>
<dbReference type="Proteomes" id="UP000683575">
    <property type="component" value="Chromosome"/>
</dbReference>
<evidence type="ECO:0000256" key="7">
    <source>
        <dbReference type="ARBA" id="ARBA00023004"/>
    </source>
</evidence>
<protein>
    <submittedName>
        <fullName evidence="11">2Fe-2S iron-sulfur cluster binding domain-containing protein</fullName>
    </submittedName>
</protein>